<sequence>MSLSDSRHIENPKTLERALEELERYTLSISKGLKRLARKHKQISVFFKLDVLLPRVCDLSVLEEICSA</sequence>
<organism evidence="1 2">
    <name type="scientific">Candidatus Marsarchaeota G1 archaeon OSP_D</name>
    <dbReference type="NCBI Taxonomy" id="1978155"/>
    <lineage>
        <taxon>Archaea</taxon>
        <taxon>Candidatus Marsarchaeota</taxon>
        <taxon>Candidatus Marsarchaeota group 1</taxon>
    </lineage>
</organism>
<evidence type="ECO:0000313" key="2">
    <source>
        <dbReference type="Proteomes" id="UP000240880"/>
    </source>
</evidence>
<dbReference type="Proteomes" id="UP000240880">
    <property type="component" value="Unassembled WGS sequence"/>
</dbReference>
<reference evidence="1 2" key="1">
    <citation type="submission" date="2017-04" db="EMBL/GenBank/DDBJ databases">
        <title>Novel microbial lineages endemic to geothermal iron-oxide mats fill important gaps in the evolutionary history of Archaea.</title>
        <authorList>
            <person name="Jay Z.J."/>
            <person name="Beam J.P."/>
            <person name="Dlakic M."/>
            <person name="Rusch D.B."/>
            <person name="Kozubal M.A."/>
            <person name="Inskeep W.P."/>
        </authorList>
    </citation>
    <scope>NUCLEOTIDE SEQUENCE [LARGE SCALE GENOMIC DNA]</scope>
    <source>
        <strain evidence="1">OSP_D</strain>
    </source>
</reference>
<dbReference type="AlphaFoldDB" id="A0A2R6A9B2"/>
<accession>A0A2R6A9B2</accession>
<evidence type="ECO:0000313" key="1">
    <source>
        <dbReference type="EMBL" id="PSN82918.1"/>
    </source>
</evidence>
<dbReference type="EMBL" id="NEXC01000045">
    <property type="protein sequence ID" value="PSN82918.1"/>
    <property type="molecule type" value="Genomic_DNA"/>
</dbReference>
<comment type="caution">
    <text evidence="1">The sequence shown here is derived from an EMBL/GenBank/DDBJ whole genome shotgun (WGS) entry which is preliminary data.</text>
</comment>
<name>A0A2R6A9B2_9ARCH</name>
<gene>
    <name evidence="1" type="ORF">B9Q01_06575</name>
</gene>
<protein>
    <submittedName>
        <fullName evidence="1">Uncharacterized protein</fullName>
    </submittedName>
</protein>
<proteinExistence type="predicted"/>